<dbReference type="EMBL" id="SSOB01000001">
    <property type="protein sequence ID" value="THF84526.1"/>
    <property type="molecule type" value="Genomic_DNA"/>
</dbReference>
<evidence type="ECO:0000259" key="1">
    <source>
        <dbReference type="Pfam" id="PF05099"/>
    </source>
</evidence>
<proteinExistence type="predicted"/>
<sequence>MSALNKFQSWISSTRSNLQDQVKRFKNKDLLEAIVAGCAVVSVADGTISPEEKQKMAGYLGRSEDLKVFNMSEVIERFNHFAGNMEFDVMIGKQEALRVIAKLKGKTEIGRVVIGVCCAVAAADNDFDESEKNAVRDICQVLGLSPGEFGL</sequence>
<dbReference type="SUPFAM" id="SSF158682">
    <property type="entry name" value="TerB-like"/>
    <property type="match status" value="1"/>
</dbReference>
<organism evidence="2 3">
    <name type="scientific">Cohnella fermenti</name>
    <dbReference type="NCBI Taxonomy" id="2565925"/>
    <lineage>
        <taxon>Bacteria</taxon>
        <taxon>Bacillati</taxon>
        <taxon>Bacillota</taxon>
        <taxon>Bacilli</taxon>
        <taxon>Bacillales</taxon>
        <taxon>Paenibacillaceae</taxon>
        <taxon>Cohnella</taxon>
    </lineage>
</organism>
<dbReference type="Proteomes" id="UP000310636">
    <property type="component" value="Unassembled WGS sequence"/>
</dbReference>
<protein>
    <submittedName>
        <fullName evidence="2">Tellurite resistance TerB</fullName>
    </submittedName>
</protein>
<reference evidence="2 3" key="1">
    <citation type="submission" date="2019-04" db="EMBL/GenBank/DDBJ databases">
        <title>Cohnella sp. nov. isolated from preserved vegetables.</title>
        <authorList>
            <person name="Lin S.-Y."/>
            <person name="Hung M.-H."/>
            <person name="Young C.-C."/>
        </authorList>
    </citation>
    <scope>NUCLEOTIDE SEQUENCE [LARGE SCALE GENOMIC DNA]</scope>
    <source>
        <strain evidence="2 3">CC-MHH1044</strain>
    </source>
</reference>
<dbReference type="RefSeq" id="WP_136367841.1">
    <property type="nucleotide sequence ID" value="NZ_SSOB01000001.1"/>
</dbReference>
<feature type="domain" description="Co-chaperone DjlA N-terminal" evidence="1">
    <location>
        <begin position="32"/>
        <end position="149"/>
    </location>
</feature>
<comment type="caution">
    <text evidence="2">The sequence shown here is derived from an EMBL/GenBank/DDBJ whole genome shotgun (WGS) entry which is preliminary data.</text>
</comment>
<dbReference type="Pfam" id="PF05099">
    <property type="entry name" value="TerB"/>
    <property type="match status" value="1"/>
</dbReference>
<dbReference type="InterPro" id="IPR029024">
    <property type="entry name" value="TerB-like"/>
</dbReference>
<dbReference type="OrthoDB" id="289262at2"/>
<accession>A0A4V3WGK6</accession>
<dbReference type="AlphaFoldDB" id="A0A4V3WGK6"/>
<dbReference type="InterPro" id="IPR007791">
    <property type="entry name" value="DjlA_N"/>
</dbReference>
<gene>
    <name evidence="2" type="ORF">E6C55_00655</name>
</gene>
<dbReference type="CDD" id="cd07176">
    <property type="entry name" value="terB"/>
    <property type="match status" value="1"/>
</dbReference>
<keyword evidence="3" id="KW-1185">Reference proteome</keyword>
<name>A0A4V3WGK6_9BACL</name>
<dbReference type="Gene3D" id="1.10.3680.10">
    <property type="entry name" value="TerB-like"/>
    <property type="match status" value="1"/>
</dbReference>
<evidence type="ECO:0000313" key="3">
    <source>
        <dbReference type="Proteomes" id="UP000310636"/>
    </source>
</evidence>
<evidence type="ECO:0000313" key="2">
    <source>
        <dbReference type="EMBL" id="THF84526.1"/>
    </source>
</evidence>